<evidence type="ECO:0000259" key="2">
    <source>
        <dbReference type="Pfam" id="PF01035"/>
    </source>
</evidence>
<dbReference type="InterPro" id="IPR036217">
    <property type="entry name" value="MethylDNA_cys_MeTrfase_DNAb"/>
</dbReference>
<dbReference type="EMBL" id="JAJBZT010000005">
    <property type="protein sequence ID" value="MCB6184001.1"/>
    <property type="molecule type" value="Genomic_DNA"/>
</dbReference>
<dbReference type="Gene3D" id="1.10.10.10">
    <property type="entry name" value="Winged helix-like DNA-binding domain superfamily/Winged helix DNA-binding domain"/>
    <property type="match status" value="1"/>
</dbReference>
<name>A0ABS8D7N8_9NEIS</name>
<dbReference type="PANTHER" id="PTHR42942">
    <property type="entry name" value="6-O-METHYLGUANINE DNA METHYLTRANSFERASE"/>
    <property type="match status" value="1"/>
</dbReference>
<feature type="domain" description="Methylated-DNA-[protein]-cysteine S-methyltransferase DNA binding" evidence="2">
    <location>
        <begin position="8"/>
        <end position="88"/>
    </location>
</feature>
<organism evidence="3 4">
    <name type="scientific">Leeia speluncae</name>
    <dbReference type="NCBI Taxonomy" id="2884804"/>
    <lineage>
        <taxon>Bacteria</taxon>
        <taxon>Pseudomonadati</taxon>
        <taxon>Pseudomonadota</taxon>
        <taxon>Betaproteobacteria</taxon>
        <taxon>Neisseriales</taxon>
        <taxon>Leeiaceae</taxon>
        <taxon>Leeia</taxon>
    </lineage>
</organism>
<dbReference type="PANTHER" id="PTHR42942:SF1">
    <property type="entry name" value="ALKYLTRANSFERASE-LIKE PROTEIN 1"/>
    <property type="match status" value="1"/>
</dbReference>
<sequence length="108" mass="11877">MVSAATIKEAVYLVVAAIPSGHVMTYGDIAAMAGWPGRARMVGQLLGSLPEDTQLPWWRVVNAGRTISRRGLTGHDDLQRLILVEEGVTFETNHKIPLRYFYRPASVG</sequence>
<keyword evidence="1" id="KW-0227">DNA damage</keyword>
<comment type="caution">
    <text evidence="3">The sequence shown here is derived from an EMBL/GenBank/DDBJ whole genome shotgun (WGS) entry which is preliminary data.</text>
</comment>
<accession>A0ABS8D7N8</accession>
<dbReference type="CDD" id="cd06445">
    <property type="entry name" value="ATase"/>
    <property type="match status" value="1"/>
</dbReference>
<dbReference type="InterPro" id="IPR036388">
    <property type="entry name" value="WH-like_DNA-bd_sf"/>
</dbReference>
<evidence type="ECO:0000256" key="1">
    <source>
        <dbReference type="ARBA" id="ARBA00022763"/>
    </source>
</evidence>
<dbReference type="RefSeq" id="WP_227180780.1">
    <property type="nucleotide sequence ID" value="NZ_JAJBZT010000005.1"/>
</dbReference>
<reference evidence="3" key="1">
    <citation type="submission" date="2021-10" db="EMBL/GenBank/DDBJ databases">
        <title>The complete genome sequence of Leeia sp. TBRC 13508.</title>
        <authorList>
            <person name="Charoenyingcharoen P."/>
            <person name="Yukphan P."/>
        </authorList>
    </citation>
    <scope>NUCLEOTIDE SEQUENCE</scope>
    <source>
        <strain evidence="3">TBRC 13508</strain>
    </source>
</reference>
<dbReference type="SUPFAM" id="SSF46767">
    <property type="entry name" value="Methylated DNA-protein cysteine methyltransferase, C-terminal domain"/>
    <property type="match status" value="1"/>
</dbReference>
<dbReference type="Pfam" id="PF01035">
    <property type="entry name" value="DNA_binding_1"/>
    <property type="match status" value="1"/>
</dbReference>
<keyword evidence="4" id="KW-1185">Reference proteome</keyword>
<evidence type="ECO:0000313" key="4">
    <source>
        <dbReference type="Proteomes" id="UP001165395"/>
    </source>
</evidence>
<dbReference type="InterPro" id="IPR052520">
    <property type="entry name" value="ATL_DNA_repair"/>
</dbReference>
<proteinExistence type="predicted"/>
<dbReference type="InterPro" id="IPR014048">
    <property type="entry name" value="MethylDNA_cys_MeTrfase_DNA-bd"/>
</dbReference>
<protein>
    <submittedName>
        <fullName evidence="3">MGMT family protein</fullName>
    </submittedName>
</protein>
<evidence type="ECO:0000313" key="3">
    <source>
        <dbReference type="EMBL" id="MCB6184001.1"/>
    </source>
</evidence>
<dbReference type="Proteomes" id="UP001165395">
    <property type="component" value="Unassembled WGS sequence"/>
</dbReference>
<gene>
    <name evidence="3" type="ORF">LIN78_10640</name>
</gene>